<feature type="compositionally biased region" description="Low complexity" evidence="11">
    <location>
        <begin position="90"/>
        <end position="99"/>
    </location>
</feature>
<comment type="similarity">
    <text evidence="1">Belongs to the protein kinase superfamily. CMGC Ser/Thr protein kinase family. CDC2/CDKX subfamily.</text>
</comment>
<dbReference type="GO" id="GO:0045943">
    <property type="term" value="P:positive regulation of transcription by RNA polymerase I"/>
    <property type="evidence" value="ECO:0007669"/>
    <property type="project" value="EnsemblFungi"/>
</dbReference>
<feature type="compositionally biased region" description="Basic and acidic residues" evidence="11">
    <location>
        <begin position="112"/>
        <end position="121"/>
    </location>
</feature>
<keyword evidence="14" id="KW-1185">Reference proteome</keyword>
<proteinExistence type="inferred from homology"/>
<dbReference type="GO" id="GO:0005730">
    <property type="term" value="C:nucleolus"/>
    <property type="evidence" value="ECO:0007669"/>
    <property type="project" value="EnsemblFungi"/>
</dbReference>
<keyword evidence="4 10" id="KW-0547">Nucleotide-binding</keyword>
<evidence type="ECO:0000313" key="13">
    <source>
        <dbReference type="EMBL" id="CCD25012.1"/>
    </source>
</evidence>
<dbReference type="InterPro" id="IPR000719">
    <property type="entry name" value="Prot_kinase_dom"/>
</dbReference>
<dbReference type="HOGENOM" id="CLU_000288_181_1_1"/>
<dbReference type="GO" id="GO:0005524">
    <property type="term" value="F:ATP binding"/>
    <property type="evidence" value="ECO:0007669"/>
    <property type="project" value="UniProtKB-UniRule"/>
</dbReference>
<dbReference type="InterPro" id="IPR008271">
    <property type="entry name" value="Ser/Thr_kinase_AS"/>
</dbReference>
<comment type="catalytic activity">
    <reaction evidence="8">
        <text>L-seryl-[protein] + ATP = O-phospho-L-seryl-[protein] + ADP + H(+)</text>
        <dbReference type="Rhea" id="RHEA:17989"/>
        <dbReference type="Rhea" id="RHEA-COMP:9863"/>
        <dbReference type="Rhea" id="RHEA-COMP:11604"/>
        <dbReference type="ChEBI" id="CHEBI:15378"/>
        <dbReference type="ChEBI" id="CHEBI:29999"/>
        <dbReference type="ChEBI" id="CHEBI:30616"/>
        <dbReference type="ChEBI" id="CHEBI:83421"/>
        <dbReference type="ChEBI" id="CHEBI:456216"/>
        <dbReference type="EC" id="2.7.11.22"/>
    </reaction>
</comment>
<dbReference type="GeneID" id="11498902"/>
<dbReference type="SUPFAM" id="SSF56112">
    <property type="entry name" value="Protein kinase-like (PK-like)"/>
    <property type="match status" value="1"/>
</dbReference>
<dbReference type="PANTHER" id="PTHR24056">
    <property type="entry name" value="CELL DIVISION PROTEIN KINASE"/>
    <property type="match status" value="1"/>
</dbReference>
<dbReference type="PROSITE" id="PS50011">
    <property type="entry name" value="PROTEIN_KINASE_DOM"/>
    <property type="match status" value="1"/>
</dbReference>
<dbReference type="Gene3D" id="1.10.510.10">
    <property type="entry name" value="Transferase(Phosphotransferase) domain 1"/>
    <property type="match status" value="1"/>
</dbReference>
<dbReference type="GO" id="GO:0030332">
    <property type="term" value="F:cyclin binding"/>
    <property type="evidence" value="ECO:0007669"/>
    <property type="project" value="TreeGrafter"/>
</dbReference>
<dbReference type="InterPro" id="IPR017441">
    <property type="entry name" value="Protein_kinase_ATP_BS"/>
</dbReference>
<keyword evidence="5" id="KW-0418">Kinase</keyword>
<keyword evidence="6 10" id="KW-0067">ATP-binding</keyword>
<evidence type="ECO:0000256" key="11">
    <source>
        <dbReference type="SAM" id="MobiDB-lite"/>
    </source>
</evidence>
<evidence type="ECO:0000256" key="3">
    <source>
        <dbReference type="ARBA" id="ARBA00022679"/>
    </source>
</evidence>
<evidence type="ECO:0000256" key="9">
    <source>
        <dbReference type="ARBA" id="ARBA00049280"/>
    </source>
</evidence>
<dbReference type="AlphaFoldDB" id="G0WB92"/>
<evidence type="ECO:0000256" key="5">
    <source>
        <dbReference type="ARBA" id="ARBA00022777"/>
    </source>
</evidence>
<dbReference type="FunFam" id="3.30.200.20:FF:000124">
    <property type="entry name" value="Cyclin-dependent kinase 4"/>
    <property type="match status" value="1"/>
</dbReference>
<dbReference type="CDD" id="cd07840">
    <property type="entry name" value="STKc_CDK9_like"/>
    <property type="match status" value="1"/>
</dbReference>
<dbReference type="PANTHER" id="PTHR24056:SF546">
    <property type="entry name" value="CYCLIN-DEPENDENT KINASE 12"/>
    <property type="match status" value="1"/>
</dbReference>
<evidence type="ECO:0000256" key="7">
    <source>
        <dbReference type="ARBA" id="ARBA00047811"/>
    </source>
</evidence>
<feature type="compositionally biased region" description="Low complexity" evidence="11">
    <location>
        <begin position="28"/>
        <end position="44"/>
    </location>
</feature>
<dbReference type="SMART" id="SM00220">
    <property type="entry name" value="S_TKc"/>
    <property type="match status" value="1"/>
</dbReference>
<comment type="catalytic activity">
    <reaction evidence="9">
        <text>[DNA-directed RNA polymerase] + ATP = phospho-[DNA-directed RNA polymerase] + ADP + H(+)</text>
        <dbReference type="Rhea" id="RHEA:10216"/>
        <dbReference type="Rhea" id="RHEA-COMP:11321"/>
        <dbReference type="Rhea" id="RHEA-COMP:11322"/>
        <dbReference type="ChEBI" id="CHEBI:15378"/>
        <dbReference type="ChEBI" id="CHEBI:30616"/>
        <dbReference type="ChEBI" id="CHEBI:43176"/>
        <dbReference type="ChEBI" id="CHEBI:68546"/>
        <dbReference type="ChEBI" id="CHEBI:456216"/>
        <dbReference type="EC" id="2.7.11.23"/>
    </reaction>
</comment>
<protein>
    <recommendedName>
        <fullName evidence="12">Protein kinase domain-containing protein</fullName>
    </recommendedName>
</protein>
<dbReference type="Gene3D" id="3.30.200.20">
    <property type="entry name" value="Phosphorylase Kinase, domain 1"/>
    <property type="match status" value="1"/>
</dbReference>
<evidence type="ECO:0000256" key="10">
    <source>
        <dbReference type="PROSITE-ProRule" id="PRU10141"/>
    </source>
</evidence>
<feature type="compositionally biased region" description="Polar residues" evidence="11">
    <location>
        <begin position="1"/>
        <end position="20"/>
    </location>
</feature>
<dbReference type="Proteomes" id="UP000000689">
    <property type="component" value="Chromosome 5"/>
</dbReference>
<dbReference type="GO" id="GO:0031124">
    <property type="term" value="P:mRNA 3'-end processing"/>
    <property type="evidence" value="ECO:0007669"/>
    <property type="project" value="EnsemblFungi"/>
</dbReference>
<feature type="compositionally biased region" description="Polar residues" evidence="11">
    <location>
        <begin position="45"/>
        <end position="63"/>
    </location>
</feature>
<evidence type="ECO:0000256" key="4">
    <source>
        <dbReference type="ARBA" id="ARBA00022741"/>
    </source>
</evidence>
<feature type="compositionally biased region" description="Low complexity" evidence="11">
    <location>
        <begin position="64"/>
        <end position="79"/>
    </location>
</feature>
<gene>
    <name evidence="13" type="primary">NDAI0E01960</name>
    <name evidence="13" type="ordered locus">NDAI_0E01960</name>
</gene>
<evidence type="ECO:0000256" key="8">
    <source>
        <dbReference type="ARBA" id="ARBA00048367"/>
    </source>
</evidence>
<dbReference type="RefSeq" id="XP_003670255.1">
    <property type="nucleotide sequence ID" value="XM_003670207.1"/>
</dbReference>
<dbReference type="GO" id="GO:0004693">
    <property type="term" value="F:cyclin-dependent protein serine/threonine kinase activity"/>
    <property type="evidence" value="ECO:0007669"/>
    <property type="project" value="UniProtKB-EC"/>
</dbReference>
<dbReference type="GO" id="GO:0008353">
    <property type="term" value="F:RNA polymerase II CTD heptapeptide repeat kinase activity"/>
    <property type="evidence" value="ECO:0007669"/>
    <property type="project" value="UniProtKB-EC"/>
</dbReference>
<keyword evidence="3" id="KW-0808">Transferase</keyword>
<dbReference type="GO" id="GO:0006413">
    <property type="term" value="P:translational initiation"/>
    <property type="evidence" value="ECO:0007669"/>
    <property type="project" value="EnsemblFungi"/>
</dbReference>
<dbReference type="GO" id="GO:0070692">
    <property type="term" value="C:CTDK-1 complex"/>
    <property type="evidence" value="ECO:0007669"/>
    <property type="project" value="EnsemblFungi"/>
</dbReference>
<dbReference type="GO" id="GO:0032968">
    <property type="term" value="P:positive regulation of transcription elongation by RNA polymerase II"/>
    <property type="evidence" value="ECO:0007669"/>
    <property type="project" value="TreeGrafter"/>
</dbReference>
<dbReference type="EMBL" id="HE580271">
    <property type="protein sequence ID" value="CCD25012.1"/>
    <property type="molecule type" value="Genomic_DNA"/>
</dbReference>
<dbReference type="FunFam" id="1.10.510.10:FF:000415">
    <property type="entry name" value="CMGC/CDK/CRK7 protein kinase, variant"/>
    <property type="match status" value="1"/>
</dbReference>
<evidence type="ECO:0000313" key="14">
    <source>
        <dbReference type="Proteomes" id="UP000000689"/>
    </source>
</evidence>
<evidence type="ECO:0000256" key="2">
    <source>
        <dbReference type="ARBA" id="ARBA00022527"/>
    </source>
</evidence>
<evidence type="ECO:0000256" key="1">
    <source>
        <dbReference type="ARBA" id="ARBA00006485"/>
    </source>
</evidence>
<feature type="compositionally biased region" description="Polar residues" evidence="11">
    <location>
        <begin position="122"/>
        <end position="131"/>
    </location>
</feature>
<dbReference type="STRING" id="1071378.G0WB92"/>
<evidence type="ECO:0000259" key="12">
    <source>
        <dbReference type="PROSITE" id="PS50011"/>
    </source>
</evidence>
<dbReference type="eggNOG" id="KOG0600">
    <property type="taxonomic scope" value="Eukaryota"/>
</dbReference>
<dbReference type="PROSITE" id="PS00108">
    <property type="entry name" value="PROTEIN_KINASE_ST"/>
    <property type="match status" value="1"/>
</dbReference>
<dbReference type="OMA" id="ACEHEYF"/>
<dbReference type="KEGG" id="ndi:NDAI_0E01960"/>
<sequence>MGHPTNNNHNTATSRSNNSKGLRRRLKNNSSSSSNRGVRTTNSNQPKSMALQQSRYSAESTVNSSSSSSSSSQQQLQQRQHSRYHNDSTNNSRYNNVDDNNNRYKRFPNKRVHPEDERETGHQQQHSNPNFIRNLPRGPKRRQPLPVSKQQQLPHSLPSGPAASSRYDPNSKPKQMGTARTRLPPRPSFTKTLGPSAVSPNSIPVPSTTSRDHKKKLYRLHRHQLLFLTQTRTSSIYEQISQVGEGTYGKVFKSKNKNTKQLVALKKLRLNSEKDGFPITSIREIKLLQSFNHENIAVLREIMVESISSSSANSSPSMSSSSSSNSGQSNLLNGSSNIGIINSIYMIFQYADNDLTGLLNDKNLQIKPSQCKHLLKQLLHGVQYLHDSFILHRDIKGSNILVDNLGNLKITDFGLARKILPHSPSDKKDIINDYTNRVITLWYRPPELLMGTTNYSTEVDMWGCGCILIELFNKVAIFQGMNEIEQLVSIFKILGSPTLENFPNFFSMPWFFMIIPLLNEKYNDCFEEKFKNILPSEECLKLVRGLLLYDQSKRLSAHEALQSQYFIEDPKPEPLILKGYGGSHEYEMKLARRLQKREEMKKHSKS</sequence>
<feature type="region of interest" description="Disordered" evidence="11">
    <location>
        <begin position="1"/>
        <end position="212"/>
    </location>
</feature>
<dbReference type="Pfam" id="PF00069">
    <property type="entry name" value="Pkinase"/>
    <property type="match status" value="1"/>
</dbReference>
<dbReference type="OrthoDB" id="204883at2759"/>
<feature type="binding site" evidence="10">
    <location>
        <position position="266"/>
    </location>
    <ligand>
        <name>ATP</name>
        <dbReference type="ChEBI" id="CHEBI:30616"/>
    </ligand>
</feature>
<evidence type="ECO:0000256" key="6">
    <source>
        <dbReference type="ARBA" id="ARBA00022840"/>
    </source>
</evidence>
<dbReference type="InterPro" id="IPR050108">
    <property type="entry name" value="CDK"/>
</dbReference>
<name>G0WB92_NAUDC</name>
<dbReference type="GO" id="GO:0045903">
    <property type="term" value="P:positive regulation of translational fidelity"/>
    <property type="evidence" value="ECO:0007669"/>
    <property type="project" value="EnsemblFungi"/>
</dbReference>
<reference evidence="13 14" key="1">
    <citation type="journal article" date="2011" name="Proc. Natl. Acad. Sci. U.S.A.">
        <title>Evolutionary erosion of yeast sex chromosomes by mating-type switching accidents.</title>
        <authorList>
            <person name="Gordon J.L."/>
            <person name="Armisen D."/>
            <person name="Proux-Wera E."/>
            <person name="Oheigeartaigh S.S."/>
            <person name="Byrne K.P."/>
            <person name="Wolfe K.H."/>
        </authorList>
    </citation>
    <scope>NUCLEOTIDE SEQUENCE [LARGE SCALE GENOMIC DNA]</scope>
    <source>
        <strain evidence="14">ATCC 10597 / BCRC 20456 / CBS 421 / NBRC 0211 / NRRL Y-12639</strain>
    </source>
</reference>
<dbReference type="InterPro" id="IPR011009">
    <property type="entry name" value="Kinase-like_dom_sf"/>
</dbReference>
<comment type="catalytic activity">
    <reaction evidence="7">
        <text>L-threonyl-[protein] + ATP = O-phospho-L-threonyl-[protein] + ADP + H(+)</text>
        <dbReference type="Rhea" id="RHEA:46608"/>
        <dbReference type="Rhea" id="RHEA-COMP:11060"/>
        <dbReference type="Rhea" id="RHEA-COMP:11605"/>
        <dbReference type="ChEBI" id="CHEBI:15378"/>
        <dbReference type="ChEBI" id="CHEBI:30013"/>
        <dbReference type="ChEBI" id="CHEBI:30616"/>
        <dbReference type="ChEBI" id="CHEBI:61977"/>
        <dbReference type="ChEBI" id="CHEBI:456216"/>
        <dbReference type="EC" id="2.7.11.22"/>
    </reaction>
</comment>
<keyword evidence="2" id="KW-0723">Serine/threonine-protein kinase</keyword>
<organism evidence="13 14">
    <name type="scientific">Naumovozyma dairenensis (strain ATCC 10597 / BCRC 20456 / CBS 421 / NBRC 0211 / NRRL Y-12639)</name>
    <name type="common">Saccharomyces dairenensis</name>
    <dbReference type="NCBI Taxonomy" id="1071378"/>
    <lineage>
        <taxon>Eukaryota</taxon>
        <taxon>Fungi</taxon>
        <taxon>Dikarya</taxon>
        <taxon>Ascomycota</taxon>
        <taxon>Saccharomycotina</taxon>
        <taxon>Saccharomycetes</taxon>
        <taxon>Saccharomycetales</taxon>
        <taxon>Saccharomycetaceae</taxon>
        <taxon>Naumovozyma</taxon>
    </lineage>
</organism>
<accession>G0WB92</accession>
<feature type="compositionally biased region" description="Polar residues" evidence="11">
    <location>
        <begin position="189"/>
        <end position="209"/>
    </location>
</feature>
<dbReference type="PROSITE" id="PS00107">
    <property type="entry name" value="PROTEIN_KINASE_ATP"/>
    <property type="match status" value="1"/>
</dbReference>
<feature type="domain" description="Protein kinase" evidence="12">
    <location>
        <begin position="237"/>
        <end position="566"/>
    </location>
</feature>